<organism evidence="1 2">
    <name type="scientific">Granulicella mallensis</name>
    <dbReference type="NCBI Taxonomy" id="940614"/>
    <lineage>
        <taxon>Bacteria</taxon>
        <taxon>Pseudomonadati</taxon>
        <taxon>Acidobacteriota</taxon>
        <taxon>Terriglobia</taxon>
        <taxon>Terriglobales</taxon>
        <taxon>Acidobacteriaceae</taxon>
        <taxon>Granulicella</taxon>
    </lineage>
</organism>
<sequence>MIAAIARTQDLTIATRNVRDFKNLDVPTINPFEYRP</sequence>
<dbReference type="SUPFAM" id="SSF88723">
    <property type="entry name" value="PIN domain-like"/>
    <property type="match status" value="1"/>
</dbReference>
<dbReference type="Gene3D" id="3.40.50.1010">
    <property type="entry name" value="5'-nuclease"/>
    <property type="match status" value="1"/>
</dbReference>
<comment type="caution">
    <text evidence="1">The sequence shown here is derived from an EMBL/GenBank/DDBJ whole genome shotgun (WGS) entry which is preliminary data.</text>
</comment>
<name>A0A7W7ZR61_9BACT</name>
<dbReference type="AlphaFoldDB" id="A0A7W7ZR61"/>
<dbReference type="Proteomes" id="UP000584867">
    <property type="component" value="Unassembled WGS sequence"/>
</dbReference>
<evidence type="ECO:0000313" key="2">
    <source>
        <dbReference type="Proteomes" id="UP000584867"/>
    </source>
</evidence>
<reference evidence="1 2" key="1">
    <citation type="submission" date="2020-08" db="EMBL/GenBank/DDBJ databases">
        <title>Genomic Encyclopedia of Type Strains, Phase IV (KMG-V): Genome sequencing to study the core and pangenomes of soil and plant-associated prokaryotes.</title>
        <authorList>
            <person name="Whitman W."/>
        </authorList>
    </citation>
    <scope>NUCLEOTIDE SEQUENCE [LARGE SCALE GENOMIC DNA]</scope>
    <source>
        <strain evidence="1 2">X5P3</strain>
    </source>
</reference>
<accession>A0A7W7ZR61</accession>
<dbReference type="InterPro" id="IPR029060">
    <property type="entry name" value="PIN-like_dom_sf"/>
</dbReference>
<proteinExistence type="predicted"/>
<gene>
    <name evidence="1" type="ORF">HDF15_002980</name>
</gene>
<evidence type="ECO:0000313" key="1">
    <source>
        <dbReference type="EMBL" id="MBB5064620.1"/>
    </source>
</evidence>
<dbReference type="EMBL" id="JACHIO010000012">
    <property type="protein sequence ID" value="MBB5064620.1"/>
    <property type="molecule type" value="Genomic_DNA"/>
</dbReference>
<protein>
    <submittedName>
        <fullName evidence="1">Putative nucleic acid-binding protein</fullName>
    </submittedName>
</protein>